<protein>
    <submittedName>
        <fullName evidence="1">Uncharacterized protein</fullName>
    </submittedName>
</protein>
<dbReference type="AlphaFoldDB" id="A0A4S4FJA3"/>
<organism evidence="1 2">
    <name type="scientific">Naasia lichenicola</name>
    <dbReference type="NCBI Taxonomy" id="2565933"/>
    <lineage>
        <taxon>Bacteria</taxon>
        <taxon>Bacillati</taxon>
        <taxon>Actinomycetota</taxon>
        <taxon>Actinomycetes</taxon>
        <taxon>Micrococcales</taxon>
        <taxon>Microbacteriaceae</taxon>
        <taxon>Naasia</taxon>
    </lineage>
</organism>
<proteinExistence type="predicted"/>
<keyword evidence="2" id="KW-1185">Reference proteome</keyword>
<dbReference type="EMBL" id="SSSM01000005">
    <property type="protein sequence ID" value="THG30178.1"/>
    <property type="molecule type" value="Genomic_DNA"/>
</dbReference>
<comment type="caution">
    <text evidence="1">The sequence shown here is derived from an EMBL/GenBank/DDBJ whole genome shotgun (WGS) entry which is preliminary data.</text>
</comment>
<reference evidence="1 2" key="1">
    <citation type="submission" date="2019-04" db="EMBL/GenBank/DDBJ databases">
        <authorList>
            <person name="Jiang L."/>
        </authorList>
    </citation>
    <scope>NUCLEOTIDE SEQUENCE [LARGE SCALE GENOMIC DNA]</scope>
    <source>
        <strain evidence="1 2">YIM 131853</strain>
    </source>
</reference>
<dbReference type="Proteomes" id="UP000309133">
    <property type="component" value="Unassembled WGS sequence"/>
</dbReference>
<evidence type="ECO:0000313" key="1">
    <source>
        <dbReference type="EMBL" id="THG30178.1"/>
    </source>
</evidence>
<name>A0A4S4FJA3_9MICO</name>
<dbReference type="OrthoDB" id="68692at2"/>
<accession>A0A4S4FJA3</accession>
<sequence length="110" mass="12465">MDRELLGWIRPAGEGFIAVDLLGREASGVLDWLEAEELLDELGISYLADPYELLLDDGDWHRVRLAEVSPQEIRVKKDDWGDMSASQLFHSLPFPAPETLRRAVVEPPPR</sequence>
<evidence type="ECO:0000313" key="2">
    <source>
        <dbReference type="Proteomes" id="UP000309133"/>
    </source>
</evidence>
<gene>
    <name evidence="1" type="ORF">E6C64_11010</name>
</gene>